<dbReference type="EMBL" id="CM023478">
    <property type="protein sequence ID" value="KAH7934149.1"/>
    <property type="molecule type" value="Genomic_DNA"/>
</dbReference>
<evidence type="ECO:0000313" key="1">
    <source>
        <dbReference type="EMBL" id="KAH7934149.1"/>
    </source>
</evidence>
<keyword evidence="2" id="KW-1185">Reference proteome</keyword>
<protein>
    <submittedName>
        <fullName evidence="1">Uncharacterized protein</fullName>
    </submittedName>
</protein>
<accession>A0ACB8C5Q2</accession>
<gene>
    <name evidence="1" type="ORF">HPB49_021911</name>
</gene>
<dbReference type="Proteomes" id="UP000821865">
    <property type="component" value="Chromosome 9"/>
</dbReference>
<name>A0ACB8C5Q2_DERSI</name>
<proteinExistence type="predicted"/>
<sequence>MSSAANPPQSNVWKPDADDEQLMSHFVGPMATFLRRFIESDYIGTTVRNLIGDFTRSVVALIELTTMANAVVNFVCMILGSRRLLHFFRMCARYEKSAAFRAPTTSEARRRDWCMRLWRIGVLQTAMMTYVAVLYFYYGPRGSRTDWNAVSKVASAASLCGYMVYDCLMYLILRSTCEVLIWYVRDQRAVFEELSKCVAGQAPTSSGVRALSAPLTVESVRLNLTKIRELKACINEVWSPALALTAVTVLLLKCCALYDVVSAGGYDLAVAMSSLRASHSAMRFNELAFINQSLRDEARNIKQTAQAATTLWADDLYSRQVSRPPQVSRVLSQFHVFDAQVQFLHDSIDPEEMCLSGGGFFRLDRPLIVSMMGALITYTVILAQTGQQLDQSHSK</sequence>
<comment type="caution">
    <text evidence="1">The sequence shown here is derived from an EMBL/GenBank/DDBJ whole genome shotgun (WGS) entry which is preliminary data.</text>
</comment>
<organism evidence="1 2">
    <name type="scientific">Dermacentor silvarum</name>
    <name type="common">Tick</name>
    <dbReference type="NCBI Taxonomy" id="543639"/>
    <lineage>
        <taxon>Eukaryota</taxon>
        <taxon>Metazoa</taxon>
        <taxon>Ecdysozoa</taxon>
        <taxon>Arthropoda</taxon>
        <taxon>Chelicerata</taxon>
        <taxon>Arachnida</taxon>
        <taxon>Acari</taxon>
        <taxon>Parasitiformes</taxon>
        <taxon>Ixodida</taxon>
        <taxon>Ixodoidea</taxon>
        <taxon>Ixodidae</taxon>
        <taxon>Rhipicephalinae</taxon>
        <taxon>Dermacentor</taxon>
    </lineage>
</organism>
<reference evidence="1" key="1">
    <citation type="submission" date="2020-05" db="EMBL/GenBank/DDBJ databases">
        <title>Large-scale comparative analyses of tick genomes elucidate their genetic diversity and vector capacities.</title>
        <authorList>
            <person name="Jia N."/>
            <person name="Wang J."/>
            <person name="Shi W."/>
            <person name="Du L."/>
            <person name="Sun Y."/>
            <person name="Zhan W."/>
            <person name="Jiang J."/>
            <person name="Wang Q."/>
            <person name="Zhang B."/>
            <person name="Ji P."/>
            <person name="Sakyi L.B."/>
            <person name="Cui X."/>
            <person name="Yuan T."/>
            <person name="Jiang B."/>
            <person name="Yang W."/>
            <person name="Lam T.T.-Y."/>
            <person name="Chang Q."/>
            <person name="Ding S."/>
            <person name="Wang X."/>
            <person name="Zhu J."/>
            <person name="Ruan X."/>
            <person name="Zhao L."/>
            <person name="Wei J."/>
            <person name="Que T."/>
            <person name="Du C."/>
            <person name="Cheng J."/>
            <person name="Dai P."/>
            <person name="Han X."/>
            <person name="Huang E."/>
            <person name="Gao Y."/>
            <person name="Liu J."/>
            <person name="Shao H."/>
            <person name="Ye R."/>
            <person name="Li L."/>
            <person name="Wei W."/>
            <person name="Wang X."/>
            <person name="Wang C."/>
            <person name="Yang T."/>
            <person name="Huo Q."/>
            <person name="Li W."/>
            <person name="Guo W."/>
            <person name="Chen H."/>
            <person name="Zhou L."/>
            <person name="Ni X."/>
            <person name="Tian J."/>
            <person name="Zhou Y."/>
            <person name="Sheng Y."/>
            <person name="Liu T."/>
            <person name="Pan Y."/>
            <person name="Xia L."/>
            <person name="Li J."/>
            <person name="Zhao F."/>
            <person name="Cao W."/>
        </authorList>
    </citation>
    <scope>NUCLEOTIDE SEQUENCE</scope>
    <source>
        <strain evidence="1">Dsil-2018</strain>
    </source>
</reference>
<evidence type="ECO:0000313" key="2">
    <source>
        <dbReference type="Proteomes" id="UP000821865"/>
    </source>
</evidence>